<protein>
    <submittedName>
        <fullName evidence="2">Uncharacterized protein</fullName>
    </submittedName>
</protein>
<dbReference type="AlphaFoldDB" id="A0AAV1TI03"/>
<organism evidence="2 3">
    <name type="scientific">Peronospora matthiolae</name>
    <dbReference type="NCBI Taxonomy" id="2874970"/>
    <lineage>
        <taxon>Eukaryota</taxon>
        <taxon>Sar</taxon>
        <taxon>Stramenopiles</taxon>
        <taxon>Oomycota</taxon>
        <taxon>Peronosporomycetes</taxon>
        <taxon>Peronosporales</taxon>
        <taxon>Peronosporaceae</taxon>
        <taxon>Peronospora</taxon>
    </lineage>
</organism>
<proteinExistence type="predicted"/>
<dbReference type="Proteomes" id="UP001162060">
    <property type="component" value="Unassembled WGS sequence"/>
</dbReference>
<dbReference type="EMBL" id="CAKLBY020000047">
    <property type="protein sequence ID" value="CAK7918194.1"/>
    <property type="molecule type" value="Genomic_DNA"/>
</dbReference>
<sequence length="44" mass="4885">MSKKNAAPSGAHLSHFDPSALDRRDAEGGLRLDWLEHTTVGKRR</sequence>
<comment type="caution">
    <text evidence="2">The sequence shown here is derived from an EMBL/GenBank/DDBJ whole genome shotgun (WGS) entry which is preliminary data.</text>
</comment>
<name>A0AAV1TI03_9STRA</name>
<feature type="region of interest" description="Disordered" evidence="1">
    <location>
        <begin position="1"/>
        <end position="22"/>
    </location>
</feature>
<evidence type="ECO:0000313" key="2">
    <source>
        <dbReference type="EMBL" id="CAK7918194.1"/>
    </source>
</evidence>
<evidence type="ECO:0000256" key="1">
    <source>
        <dbReference type="SAM" id="MobiDB-lite"/>
    </source>
</evidence>
<accession>A0AAV1TI03</accession>
<reference evidence="2" key="1">
    <citation type="submission" date="2024-01" db="EMBL/GenBank/DDBJ databases">
        <authorList>
            <person name="Webb A."/>
        </authorList>
    </citation>
    <scope>NUCLEOTIDE SEQUENCE</scope>
    <source>
        <strain evidence="2">Pm1</strain>
    </source>
</reference>
<evidence type="ECO:0000313" key="3">
    <source>
        <dbReference type="Proteomes" id="UP001162060"/>
    </source>
</evidence>
<gene>
    <name evidence="2" type="ORF">PM001_LOCUS5744</name>
</gene>